<name>A0A1X1Y873_9MYCO</name>
<dbReference type="STRING" id="169765.AWC15_20215"/>
<dbReference type="GO" id="GO:0032259">
    <property type="term" value="P:methylation"/>
    <property type="evidence" value="ECO:0007669"/>
    <property type="project" value="UniProtKB-KW"/>
</dbReference>
<keyword evidence="2" id="KW-1185">Reference proteome</keyword>
<keyword evidence="1" id="KW-0489">Methyltransferase</keyword>
<dbReference type="SUPFAM" id="SSF53335">
    <property type="entry name" value="S-adenosyl-L-methionine-dependent methyltransferases"/>
    <property type="match status" value="1"/>
</dbReference>
<keyword evidence="1" id="KW-0808">Transferase</keyword>
<dbReference type="OrthoDB" id="4484556at2"/>
<dbReference type="AlphaFoldDB" id="A0A1X1Y873"/>
<reference evidence="1 2" key="1">
    <citation type="journal article" date="2019" name="Emerg. Microbes Infect.">
        <title>Comprehensive subspecies identification of 175 nontuberculous mycobacteria species based on 7547 genomic profiles.</title>
        <authorList>
            <person name="Matsumoto Y."/>
            <person name="Kinjo T."/>
            <person name="Motooka D."/>
            <person name="Nabeya D."/>
            <person name="Jung N."/>
            <person name="Uechi K."/>
            <person name="Horii T."/>
            <person name="Iida T."/>
            <person name="Fujita J."/>
            <person name="Nakamura S."/>
        </authorList>
    </citation>
    <scope>NUCLEOTIDE SEQUENCE [LARGE SCALE GENOMIC DNA]</scope>
    <source>
        <strain evidence="1 2">JCM 15657</strain>
    </source>
</reference>
<evidence type="ECO:0000313" key="2">
    <source>
        <dbReference type="Proteomes" id="UP000466396"/>
    </source>
</evidence>
<dbReference type="Proteomes" id="UP000466396">
    <property type="component" value="Chromosome"/>
</dbReference>
<sequence length="213" mass="22733">MLGQLYDRALGGERCWIRHEDGEVRPLPAHRWSNGRSVGDPFDEAFDEVVAQMCSGPTIELGCGPGRLVARLVRRGVPALGIDRSVTAIRLAGRGGAPALLGDVFEPLPGTGCWRTVLLVDGNVGLGGDPRRILGRAAELLGRGGRCVAEFDPEVIGIRARWVRLESAREVGPWFRWASVEVDSAAILAAQVGLTLTGVRLIGNRVLASLAAL</sequence>
<evidence type="ECO:0000313" key="1">
    <source>
        <dbReference type="EMBL" id="BBX98688.1"/>
    </source>
</evidence>
<gene>
    <name evidence="1" type="ORF">MLAC_39820</name>
</gene>
<dbReference type="RefSeq" id="WP_085159887.1">
    <property type="nucleotide sequence ID" value="NZ_AP022581.1"/>
</dbReference>
<dbReference type="InterPro" id="IPR029063">
    <property type="entry name" value="SAM-dependent_MTases_sf"/>
</dbReference>
<accession>A0A1X1Y873</accession>
<dbReference type="Gene3D" id="3.40.50.150">
    <property type="entry name" value="Vaccinia Virus protein VP39"/>
    <property type="match status" value="1"/>
</dbReference>
<dbReference type="KEGG" id="mlj:MLAC_39820"/>
<organism evidence="1 2">
    <name type="scientific">Mycobacterium lacus</name>
    <dbReference type="NCBI Taxonomy" id="169765"/>
    <lineage>
        <taxon>Bacteria</taxon>
        <taxon>Bacillati</taxon>
        <taxon>Actinomycetota</taxon>
        <taxon>Actinomycetes</taxon>
        <taxon>Mycobacteriales</taxon>
        <taxon>Mycobacteriaceae</taxon>
        <taxon>Mycobacterium</taxon>
    </lineage>
</organism>
<dbReference type="GO" id="GO:0008168">
    <property type="term" value="F:methyltransferase activity"/>
    <property type="evidence" value="ECO:0007669"/>
    <property type="project" value="UniProtKB-KW"/>
</dbReference>
<protein>
    <submittedName>
        <fullName evidence="1">Methyltransferase type 12</fullName>
    </submittedName>
</protein>
<proteinExistence type="predicted"/>
<dbReference type="EMBL" id="AP022581">
    <property type="protein sequence ID" value="BBX98688.1"/>
    <property type="molecule type" value="Genomic_DNA"/>
</dbReference>